<dbReference type="AlphaFoldDB" id="A0AAD6ZR66"/>
<name>A0AAD6ZR66_9AGAR</name>
<dbReference type="EMBL" id="JARIHO010000033">
    <property type="protein sequence ID" value="KAJ7334297.1"/>
    <property type="molecule type" value="Genomic_DNA"/>
</dbReference>
<evidence type="ECO:0000259" key="1">
    <source>
        <dbReference type="PROSITE" id="PS50097"/>
    </source>
</evidence>
<keyword evidence="3" id="KW-1185">Reference proteome</keyword>
<dbReference type="InterPro" id="IPR000210">
    <property type="entry name" value="BTB/POZ_dom"/>
</dbReference>
<dbReference type="PROSITE" id="PS50097">
    <property type="entry name" value="BTB"/>
    <property type="match status" value="1"/>
</dbReference>
<proteinExistence type="predicted"/>
<evidence type="ECO:0000313" key="2">
    <source>
        <dbReference type="EMBL" id="KAJ7334297.1"/>
    </source>
</evidence>
<gene>
    <name evidence="2" type="ORF">DFH08DRAFT_880756</name>
</gene>
<feature type="domain" description="BTB" evidence="1">
    <location>
        <begin position="20"/>
        <end position="51"/>
    </location>
</feature>
<comment type="caution">
    <text evidence="2">The sequence shown here is derived from an EMBL/GenBank/DDBJ whole genome shotgun (WGS) entry which is preliminary data.</text>
</comment>
<reference evidence="2" key="1">
    <citation type="submission" date="2023-03" db="EMBL/GenBank/DDBJ databases">
        <title>Massive genome expansion in bonnet fungi (Mycena s.s.) driven by repeated elements and novel gene families across ecological guilds.</title>
        <authorList>
            <consortium name="Lawrence Berkeley National Laboratory"/>
            <person name="Harder C.B."/>
            <person name="Miyauchi S."/>
            <person name="Viragh M."/>
            <person name="Kuo A."/>
            <person name="Thoen E."/>
            <person name="Andreopoulos B."/>
            <person name="Lu D."/>
            <person name="Skrede I."/>
            <person name="Drula E."/>
            <person name="Henrissat B."/>
            <person name="Morin E."/>
            <person name="Kohler A."/>
            <person name="Barry K."/>
            <person name="LaButti K."/>
            <person name="Morin E."/>
            <person name="Salamov A."/>
            <person name="Lipzen A."/>
            <person name="Mereny Z."/>
            <person name="Hegedus B."/>
            <person name="Baldrian P."/>
            <person name="Stursova M."/>
            <person name="Weitz H."/>
            <person name="Taylor A."/>
            <person name="Grigoriev I.V."/>
            <person name="Nagy L.G."/>
            <person name="Martin F."/>
            <person name="Kauserud H."/>
        </authorList>
    </citation>
    <scope>NUCLEOTIDE SEQUENCE</scope>
    <source>
        <strain evidence="2">CBHHK002</strain>
    </source>
</reference>
<dbReference type="Proteomes" id="UP001218218">
    <property type="component" value="Unassembled WGS sequence"/>
</dbReference>
<protein>
    <recommendedName>
        <fullName evidence="1">BTB domain-containing protein</fullName>
    </recommendedName>
</protein>
<sequence length="343" mass="38296">MTVEAEIFTNASPPYDDPKADIIIRSSENVDFRMYKFLLGLASPFFKEMFEVAQPIAIDVEEQETLTRDGVPIIFLYNDQNRVCGKDVVEFVLSSCLPAGLQSGKPQLPVELVGPVIDVATRYGIDWAAKAVLHDPQLLMANPSLVFAHACHKGWAAEAALAAQGSLRFRIQDFPPEPALKLISGYQYHTLWEFHRRCAREVAVIVRGGKDVAEWIPRKPPISPPSKPHPPPVHITWTLNSGKAHSEHCLPPVHTTGNSNSGKNAFRPQWWLNYMDTTAVELESRPHYSTVSDRVRVDETLTKASSCEVCVQYVGPSMRDLVPLIEKKIEKAICQIVAETTFI</sequence>
<accession>A0AAD6ZR66</accession>
<organism evidence="2 3">
    <name type="scientific">Mycena albidolilacea</name>
    <dbReference type="NCBI Taxonomy" id="1033008"/>
    <lineage>
        <taxon>Eukaryota</taxon>
        <taxon>Fungi</taxon>
        <taxon>Dikarya</taxon>
        <taxon>Basidiomycota</taxon>
        <taxon>Agaricomycotina</taxon>
        <taxon>Agaricomycetes</taxon>
        <taxon>Agaricomycetidae</taxon>
        <taxon>Agaricales</taxon>
        <taxon>Marasmiineae</taxon>
        <taxon>Mycenaceae</taxon>
        <taxon>Mycena</taxon>
    </lineage>
</organism>
<evidence type="ECO:0000313" key="3">
    <source>
        <dbReference type="Proteomes" id="UP001218218"/>
    </source>
</evidence>